<sequence>VLWIVAAAGQAREAARRKAAGIEAMRAESFLLYHRLSWWGSLVSQADDG</sequence>
<accession>X0U6I6</accession>
<reference evidence="1" key="1">
    <citation type="journal article" date="2014" name="Front. Microbiol.">
        <title>High frequency of phylogenetically diverse reductive dehalogenase-homologous genes in deep subseafloor sedimentary metagenomes.</title>
        <authorList>
            <person name="Kawai M."/>
            <person name="Futagami T."/>
            <person name="Toyoda A."/>
            <person name="Takaki Y."/>
            <person name="Nishi S."/>
            <person name="Hori S."/>
            <person name="Arai W."/>
            <person name="Tsubouchi T."/>
            <person name="Morono Y."/>
            <person name="Uchiyama I."/>
            <person name="Ito T."/>
            <person name="Fujiyama A."/>
            <person name="Inagaki F."/>
            <person name="Takami H."/>
        </authorList>
    </citation>
    <scope>NUCLEOTIDE SEQUENCE</scope>
    <source>
        <strain evidence="1">Expedition CK06-06</strain>
    </source>
</reference>
<dbReference type="EMBL" id="BARS01025159">
    <property type="protein sequence ID" value="GAG01185.1"/>
    <property type="molecule type" value="Genomic_DNA"/>
</dbReference>
<name>X0U6I6_9ZZZZ</name>
<evidence type="ECO:0000313" key="1">
    <source>
        <dbReference type="EMBL" id="GAG01185.1"/>
    </source>
</evidence>
<proteinExistence type="predicted"/>
<dbReference type="AlphaFoldDB" id="X0U6I6"/>
<protein>
    <submittedName>
        <fullName evidence="1">Uncharacterized protein</fullName>
    </submittedName>
</protein>
<feature type="non-terminal residue" evidence="1">
    <location>
        <position position="1"/>
    </location>
</feature>
<organism evidence="1">
    <name type="scientific">marine sediment metagenome</name>
    <dbReference type="NCBI Taxonomy" id="412755"/>
    <lineage>
        <taxon>unclassified sequences</taxon>
        <taxon>metagenomes</taxon>
        <taxon>ecological metagenomes</taxon>
    </lineage>
</organism>
<gene>
    <name evidence="1" type="ORF">S01H1_39806</name>
</gene>
<comment type="caution">
    <text evidence="1">The sequence shown here is derived from an EMBL/GenBank/DDBJ whole genome shotgun (WGS) entry which is preliminary data.</text>
</comment>